<sequence length="312" mass="35062">MTRALLFSPLSLLILVAWIGVAHSFQTTSFASVGIERNAKLVHNLQLHTSCEETNNNNDINNRRTFLISSVITSSSLLYQQQANALPFFQQDRRQLELCLVQVLRTNYWAMNVAKAMNTKLLSPPTNSNSTAVIELSEAQRKQPYLEARLGAKAILTKKIGGGANSNVVKLASFQLKECLDDGRYWCTELAKSNQLPGQSTGQLKNGKRFCSNELESISDEIVESLASLVEFDGLDNIMDPSPRSSLMISMYDSKKGTFVYRTLVERIIPSCDRYLQVFGNDRLNVCLEFVRREYPDEMPIEVLTRLYDGAS</sequence>
<feature type="chain" id="PRO_5042093365" evidence="1">
    <location>
        <begin position="25"/>
        <end position="312"/>
    </location>
</feature>
<evidence type="ECO:0000313" key="2">
    <source>
        <dbReference type="EMBL" id="KAK1742017.1"/>
    </source>
</evidence>
<dbReference type="AlphaFoldDB" id="A0AAD9DC69"/>
<name>A0AAD9DC69_9STRA</name>
<gene>
    <name evidence="2" type="ORF">QTG54_007590</name>
</gene>
<dbReference type="Proteomes" id="UP001224775">
    <property type="component" value="Unassembled WGS sequence"/>
</dbReference>
<proteinExistence type="predicted"/>
<dbReference type="EMBL" id="JATAAI010000012">
    <property type="protein sequence ID" value="KAK1742017.1"/>
    <property type="molecule type" value="Genomic_DNA"/>
</dbReference>
<protein>
    <submittedName>
        <fullName evidence="2">Uncharacterized protein</fullName>
    </submittedName>
</protein>
<evidence type="ECO:0000313" key="3">
    <source>
        <dbReference type="Proteomes" id="UP001224775"/>
    </source>
</evidence>
<comment type="caution">
    <text evidence="2">The sequence shown here is derived from an EMBL/GenBank/DDBJ whole genome shotgun (WGS) entry which is preliminary data.</text>
</comment>
<evidence type="ECO:0000256" key="1">
    <source>
        <dbReference type="SAM" id="SignalP"/>
    </source>
</evidence>
<keyword evidence="3" id="KW-1185">Reference proteome</keyword>
<organism evidence="2 3">
    <name type="scientific">Skeletonema marinoi</name>
    <dbReference type="NCBI Taxonomy" id="267567"/>
    <lineage>
        <taxon>Eukaryota</taxon>
        <taxon>Sar</taxon>
        <taxon>Stramenopiles</taxon>
        <taxon>Ochrophyta</taxon>
        <taxon>Bacillariophyta</taxon>
        <taxon>Coscinodiscophyceae</taxon>
        <taxon>Thalassiosirophycidae</taxon>
        <taxon>Thalassiosirales</taxon>
        <taxon>Skeletonemataceae</taxon>
        <taxon>Skeletonema</taxon>
        <taxon>Skeletonema marinoi-dohrnii complex</taxon>
    </lineage>
</organism>
<reference evidence="2" key="1">
    <citation type="submission" date="2023-06" db="EMBL/GenBank/DDBJ databases">
        <title>Survivors Of The Sea: Transcriptome response of Skeletonema marinoi to long-term dormancy.</title>
        <authorList>
            <person name="Pinder M.I.M."/>
            <person name="Kourtchenko O."/>
            <person name="Robertson E.K."/>
            <person name="Larsson T."/>
            <person name="Maumus F."/>
            <person name="Osuna-Cruz C.M."/>
            <person name="Vancaester E."/>
            <person name="Stenow R."/>
            <person name="Vandepoele K."/>
            <person name="Ploug H."/>
            <person name="Bruchert V."/>
            <person name="Godhe A."/>
            <person name="Topel M."/>
        </authorList>
    </citation>
    <scope>NUCLEOTIDE SEQUENCE</scope>
    <source>
        <strain evidence="2">R05AC</strain>
    </source>
</reference>
<feature type="signal peptide" evidence="1">
    <location>
        <begin position="1"/>
        <end position="24"/>
    </location>
</feature>
<accession>A0AAD9DC69</accession>
<keyword evidence="1" id="KW-0732">Signal</keyword>